<reference evidence="4 5" key="1">
    <citation type="journal article" date="2013" name="Int. J. Syst. Evol. Microbiol.">
        <title>Ilumatobacter nonamiense sp. nov. and Ilumatobacter coccineum sp. nov., isolated from seashore sand.</title>
        <authorList>
            <person name="Matsumoto A."/>
            <person name="Kasai H."/>
            <person name="Matsuo Y."/>
            <person name="Shizuri Y."/>
            <person name="Ichikawa N."/>
            <person name="Fujita N."/>
            <person name="Omura S."/>
            <person name="Takahashi Y."/>
        </authorList>
    </citation>
    <scope>NUCLEOTIDE SEQUENCE [LARGE SCALE GENOMIC DNA]</scope>
    <source>
        <strain evidence="5">NBRC 103263 / KCTC 29153 / YM16-304</strain>
    </source>
</reference>
<dbReference type="RefSeq" id="WP_015442896.1">
    <property type="nucleotide sequence ID" value="NC_020520.1"/>
</dbReference>
<name>A0A6C7EEP8_ILUCY</name>
<dbReference type="SUPFAM" id="SSF51011">
    <property type="entry name" value="Glycosyl hydrolase domain"/>
    <property type="match status" value="1"/>
</dbReference>
<dbReference type="Gene3D" id="2.60.40.1180">
    <property type="entry name" value="Golgi alpha-mannosidase II"/>
    <property type="match status" value="1"/>
</dbReference>
<dbReference type="InterPro" id="IPR017853">
    <property type="entry name" value="GH"/>
</dbReference>
<keyword evidence="4" id="KW-0378">Hydrolase</keyword>
<keyword evidence="4" id="KW-0326">Glycosidase</keyword>
<evidence type="ECO:0000256" key="2">
    <source>
        <dbReference type="SAM" id="MobiDB-lite"/>
    </source>
</evidence>
<dbReference type="OrthoDB" id="3236218at2"/>
<dbReference type="KEGG" id="aym:YM304_33350"/>
<evidence type="ECO:0000256" key="1">
    <source>
        <dbReference type="ARBA" id="ARBA00008061"/>
    </source>
</evidence>
<dbReference type="SMART" id="SM00642">
    <property type="entry name" value="Aamy"/>
    <property type="match status" value="1"/>
</dbReference>
<dbReference type="InterPro" id="IPR013783">
    <property type="entry name" value="Ig-like_fold"/>
</dbReference>
<organism evidence="4 5">
    <name type="scientific">Ilumatobacter coccineus (strain NBRC 103263 / KCTC 29153 / YM16-304)</name>
    <dbReference type="NCBI Taxonomy" id="1313172"/>
    <lineage>
        <taxon>Bacteria</taxon>
        <taxon>Bacillati</taxon>
        <taxon>Actinomycetota</taxon>
        <taxon>Acidimicrobiia</taxon>
        <taxon>Acidimicrobiales</taxon>
        <taxon>Ilumatobacteraceae</taxon>
        <taxon>Ilumatobacter</taxon>
    </lineage>
</organism>
<dbReference type="EMBL" id="AP012057">
    <property type="protein sequence ID" value="BAN03649.1"/>
    <property type="molecule type" value="Genomic_DNA"/>
</dbReference>
<keyword evidence="5" id="KW-1185">Reference proteome</keyword>
<comment type="similarity">
    <text evidence="1">Belongs to the glycosyl hydrolase 13 family.</text>
</comment>
<evidence type="ECO:0000259" key="3">
    <source>
        <dbReference type="SMART" id="SM00642"/>
    </source>
</evidence>
<feature type="domain" description="Glycosyl hydrolase family 13 catalytic" evidence="3">
    <location>
        <begin position="115"/>
        <end position="497"/>
    </location>
</feature>
<accession>A0A6C7EEP8</accession>
<dbReference type="GO" id="GO:0005975">
    <property type="term" value="P:carbohydrate metabolic process"/>
    <property type="evidence" value="ECO:0007669"/>
    <property type="project" value="InterPro"/>
</dbReference>
<evidence type="ECO:0000313" key="4">
    <source>
        <dbReference type="EMBL" id="BAN03649.1"/>
    </source>
</evidence>
<dbReference type="InterPro" id="IPR014756">
    <property type="entry name" value="Ig_E-set"/>
</dbReference>
<dbReference type="SUPFAM" id="SSF81296">
    <property type="entry name" value="E set domains"/>
    <property type="match status" value="1"/>
</dbReference>
<dbReference type="Proteomes" id="UP000011863">
    <property type="component" value="Chromosome"/>
</dbReference>
<gene>
    <name evidence="4" type="primary">glgX</name>
    <name evidence="4" type="ORF">YM304_33350</name>
</gene>
<dbReference type="GO" id="GO:0016798">
    <property type="term" value="F:hydrolase activity, acting on glycosyl bonds"/>
    <property type="evidence" value="ECO:0007669"/>
    <property type="project" value="UniProtKB-KW"/>
</dbReference>
<protein>
    <submittedName>
        <fullName evidence="4">Glycogen debranching enzyme</fullName>
        <ecNumber evidence="4">3.2.1.-</ecNumber>
    </submittedName>
</protein>
<dbReference type="EC" id="3.2.1.-" evidence="4"/>
<dbReference type="Gene3D" id="2.60.40.10">
    <property type="entry name" value="Immunoglobulins"/>
    <property type="match status" value="1"/>
</dbReference>
<dbReference type="Gene3D" id="3.20.20.80">
    <property type="entry name" value="Glycosidases"/>
    <property type="match status" value="1"/>
</dbReference>
<dbReference type="InterPro" id="IPR013780">
    <property type="entry name" value="Glyco_hydro_b"/>
</dbReference>
<dbReference type="InterPro" id="IPR006047">
    <property type="entry name" value="GH13_cat_dom"/>
</dbReference>
<dbReference type="PANTHER" id="PTHR43002">
    <property type="entry name" value="GLYCOGEN DEBRANCHING ENZYME"/>
    <property type="match status" value="1"/>
</dbReference>
<proteinExistence type="inferred from homology"/>
<feature type="region of interest" description="Disordered" evidence="2">
    <location>
        <begin position="72"/>
        <end position="108"/>
    </location>
</feature>
<dbReference type="AlphaFoldDB" id="A0A6C7EEP8"/>
<dbReference type="SUPFAM" id="SSF51445">
    <property type="entry name" value="(Trans)glycosidases"/>
    <property type="match status" value="1"/>
</dbReference>
<dbReference type="Pfam" id="PF00128">
    <property type="entry name" value="Alpha-amylase"/>
    <property type="match status" value="1"/>
</dbReference>
<sequence length="595" mass="67548">MEIRIYSPHAERMTLLVDGDAETDLRRERDHWVGEVRDGAEYGVRAVGPEWRRFDPDRLLIDPRATEVAFSPQHTRAASRPGAANNIGSAPRAVARSWPAPRPQRPTSRPLVVDELHVRGMTRRRDRPDAGTYRALADELQRLAELGVSVVELLPVHQFDPGEDNYWGYMPLVFGAVHRQYAATADAATELADLVTAAHEHDIEVWIDVVFNHSTEEDEHGPTYNLRGLDDRDYYVVNDDGSYVNEAGTGNIIDASSPAAQRLIMEALDRFADLGIDGFRFDLASVLARDPTFVRSIGDWAERRGVRLIAEPWDIARYMVGRSWPDRRWMQWNDRFRDDMRGFLRGEPGLVPAVIQRVQASPDLFDSPATTVNFLTAHDGFTMYDLVAYDRKHNDANGWNGADGPDENRSWNCGWEGDVGVPESVMSLRRRQLRNAWTLLALSHGTPMFVAGDEFARTQHGNNNPYRLDDETSWVDWQRRDDWGELEEFARRMLAFRAEREVFAETSWWSDEIEWFGTEGGPDLEHHSRSVAWHLPGLYVMANMWWEPLDFAVQAPGRWQRTIDTTLESGFAPTPTPAGTSVTVGARSIVVLTSP</sequence>
<evidence type="ECO:0000313" key="5">
    <source>
        <dbReference type="Proteomes" id="UP000011863"/>
    </source>
</evidence>